<dbReference type="EMBL" id="VWZA01001618">
    <property type="protein sequence ID" value="NXF51620.1"/>
    <property type="molecule type" value="Genomic_DNA"/>
</dbReference>
<sequence length="65" mass="7230">KYLGWLVYRSTIAPQKVELTSSIRTLNDVQHLVGDLQWVRNIVGISNEELQPLMGLLKGTDPAPG</sequence>
<dbReference type="GO" id="GO:0016787">
    <property type="term" value="F:hydrolase activity"/>
    <property type="evidence" value="ECO:0007669"/>
    <property type="project" value="UniProtKB-KW"/>
</dbReference>
<dbReference type="AlphaFoldDB" id="A0A7K8UC64"/>
<proteinExistence type="predicted"/>
<feature type="domain" description="Reverse transcriptase thumb" evidence="7">
    <location>
        <begin position="14"/>
        <end position="60"/>
    </location>
</feature>
<evidence type="ECO:0000313" key="9">
    <source>
        <dbReference type="Proteomes" id="UP000569728"/>
    </source>
</evidence>
<evidence type="ECO:0000256" key="1">
    <source>
        <dbReference type="ARBA" id="ARBA00022679"/>
    </source>
</evidence>
<evidence type="ECO:0000256" key="3">
    <source>
        <dbReference type="ARBA" id="ARBA00022722"/>
    </source>
</evidence>
<comment type="caution">
    <text evidence="8">The sequence shown here is derived from an EMBL/GenBank/DDBJ whole genome shotgun (WGS) entry which is preliminary data.</text>
</comment>
<dbReference type="GO" id="GO:0003964">
    <property type="term" value="F:RNA-directed DNA polymerase activity"/>
    <property type="evidence" value="ECO:0007669"/>
    <property type="project" value="UniProtKB-KW"/>
</dbReference>
<dbReference type="Proteomes" id="UP000569728">
    <property type="component" value="Unassembled WGS sequence"/>
</dbReference>
<dbReference type="PANTHER" id="PTHR41694">
    <property type="entry name" value="ENDOGENOUS RETROVIRUS GROUP K MEMBER POL PROTEIN"/>
    <property type="match status" value="1"/>
</dbReference>
<keyword evidence="1" id="KW-0808">Transferase</keyword>
<evidence type="ECO:0000256" key="6">
    <source>
        <dbReference type="ARBA" id="ARBA00022918"/>
    </source>
</evidence>
<dbReference type="Gene3D" id="3.30.70.270">
    <property type="match status" value="1"/>
</dbReference>
<keyword evidence="5" id="KW-0378">Hydrolase</keyword>
<keyword evidence="9" id="KW-1185">Reference proteome</keyword>
<dbReference type="GO" id="GO:0035613">
    <property type="term" value="F:RNA stem-loop binding"/>
    <property type="evidence" value="ECO:0007669"/>
    <property type="project" value="TreeGrafter"/>
</dbReference>
<evidence type="ECO:0000256" key="2">
    <source>
        <dbReference type="ARBA" id="ARBA00022695"/>
    </source>
</evidence>
<name>A0A7K8UC64_OCEOC</name>
<reference evidence="8 9" key="1">
    <citation type="submission" date="2019-09" db="EMBL/GenBank/DDBJ databases">
        <title>Bird 10,000 Genomes (B10K) Project - Family phase.</title>
        <authorList>
            <person name="Zhang G."/>
        </authorList>
    </citation>
    <scope>NUCLEOTIDE SEQUENCE [LARGE SCALE GENOMIC DNA]</scope>
    <source>
        <strain evidence="8">B10K-CU-031-11</strain>
        <tissue evidence="8">Muscle</tissue>
    </source>
</reference>
<dbReference type="GO" id="GO:0004519">
    <property type="term" value="F:endonuclease activity"/>
    <property type="evidence" value="ECO:0007669"/>
    <property type="project" value="UniProtKB-KW"/>
</dbReference>
<protein>
    <submittedName>
        <fullName evidence="8">POK18 protein</fullName>
    </submittedName>
</protein>
<feature type="non-terminal residue" evidence="8">
    <location>
        <position position="65"/>
    </location>
</feature>
<evidence type="ECO:0000256" key="4">
    <source>
        <dbReference type="ARBA" id="ARBA00022759"/>
    </source>
</evidence>
<evidence type="ECO:0000259" key="7">
    <source>
        <dbReference type="Pfam" id="PF06817"/>
    </source>
</evidence>
<evidence type="ECO:0000313" key="8">
    <source>
        <dbReference type="EMBL" id="NXF51620.1"/>
    </source>
</evidence>
<dbReference type="InterPro" id="IPR010661">
    <property type="entry name" value="RVT_thumb"/>
</dbReference>
<gene>
    <name evidence="8" type="primary">Ervk18_0</name>
    <name evidence="8" type="ORF">OCEOCE_R15768</name>
</gene>
<dbReference type="InterPro" id="IPR043128">
    <property type="entry name" value="Rev_trsase/Diguanyl_cyclase"/>
</dbReference>
<dbReference type="InterPro" id="IPR043502">
    <property type="entry name" value="DNA/RNA_pol_sf"/>
</dbReference>
<feature type="non-terminal residue" evidence="8">
    <location>
        <position position="1"/>
    </location>
</feature>
<dbReference type="Pfam" id="PF06817">
    <property type="entry name" value="RVT_thumb"/>
    <property type="match status" value="1"/>
</dbReference>
<keyword evidence="3" id="KW-0540">Nuclease</keyword>
<dbReference type="SUPFAM" id="SSF56672">
    <property type="entry name" value="DNA/RNA polymerases"/>
    <property type="match status" value="1"/>
</dbReference>
<evidence type="ECO:0000256" key="5">
    <source>
        <dbReference type="ARBA" id="ARBA00022801"/>
    </source>
</evidence>
<accession>A0A7K8UC64</accession>
<dbReference type="PANTHER" id="PTHR41694:SF3">
    <property type="entry name" value="RNA-DIRECTED DNA POLYMERASE-RELATED"/>
    <property type="match status" value="1"/>
</dbReference>
<keyword evidence="6" id="KW-0695">RNA-directed DNA polymerase</keyword>
<keyword evidence="2" id="KW-0548">Nucleotidyltransferase</keyword>
<keyword evidence="4" id="KW-0255">Endonuclease</keyword>
<organism evidence="8 9">
    <name type="scientific">Oceanites oceanicus</name>
    <name type="common">Wilson's storm petrel</name>
    <name type="synonym">Procellaria oceanica</name>
    <dbReference type="NCBI Taxonomy" id="79653"/>
    <lineage>
        <taxon>Eukaryota</taxon>
        <taxon>Metazoa</taxon>
        <taxon>Chordata</taxon>
        <taxon>Craniata</taxon>
        <taxon>Vertebrata</taxon>
        <taxon>Euteleostomi</taxon>
        <taxon>Archelosauria</taxon>
        <taxon>Archosauria</taxon>
        <taxon>Dinosauria</taxon>
        <taxon>Saurischia</taxon>
        <taxon>Theropoda</taxon>
        <taxon>Coelurosauria</taxon>
        <taxon>Aves</taxon>
        <taxon>Neognathae</taxon>
        <taxon>Neoaves</taxon>
        <taxon>Aequornithes</taxon>
        <taxon>Procellariiformes</taxon>
        <taxon>Hydrobatidae</taxon>
        <taxon>Oceanites</taxon>
    </lineage>
</organism>
<dbReference type="OrthoDB" id="9319918at2759"/>